<dbReference type="EMBL" id="JABEZX010000010">
    <property type="protein sequence ID" value="MBA0568282.1"/>
    <property type="molecule type" value="Genomic_DNA"/>
</dbReference>
<evidence type="ECO:0000313" key="2">
    <source>
        <dbReference type="Proteomes" id="UP000593572"/>
    </source>
</evidence>
<accession>A0A7J8MUL8</accession>
<reference evidence="1 2" key="1">
    <citation type="journal article" date="2019" name="Genome Biol. Evol.">
        <title>Insights into the evolution of the New World diploid cottons (Gossypium, subgenus Houzingenia) based on genome sequencing.</title>
        <authorList>
            <person name="Grover C.E."/>
            <person name="Arick M.A. 2nd"/>
            <person name="Thrash A."/>
            <person name="Conover J.L."/>
            <person name="Sanders W.S."/>
            <person name="Peterson D.G."/>
            <person name="Frelichowski J.E."/>
            <person name="Scheffler J.A."/>
            <person name="Scheffler B.E."/>
            <person name="Wendel J.F."/>
        </authorList>
    </citation>
    <scope>NUCLEOTIDE SEQUENCE [LARGE SCALE GENOMIC DNA]</scope>
    <source>
        <strain evidence="1">157</strain>
        <tissue evidence="1">Leaf</tissue>
    </source>
</reference>
<gene>
    <name evidence="1" type="ORF">Golob_005786</name>
</gene>
<name>A0A7J8MUL8_9ROSI</name>
<comment type="caution">
    <text evidence="1">The sequence shown here is derived from an EMBL/GenBank/DDBJ whole genome shotgun (WGS) entry which is preliminary data.</text>
</comment>
<dbReference type="AlphaFoldDB" id="A0A7J8MUL8"/>
<dbReference type="Proteomes" id="UP000593572">
    <property type="component" value="Unassembled WGS sequence"/>
</dbReference>
<organism evidence="1 2">
    <name type="scientific">Gossypium lobatum</name>
    <dbReference type="NCBI Taxonomy" id="34289"/>
    <lineage>
        <taxon>Eukaryota</taxon>
        <taxon>Viridiplantae</taxon>
        <taxon>Streptophyta</taxon>
        <taxon>Embryophyta</taxon>
        <taxon>Tracheophyta</taxon>
        <taxon>Spermatophyta</taxon>
        <taxon>Magnoliopsida</taxon>
        <taxon>eudicotyledons</taxon>
        <taxon>Gunneridae</taxon>
        <taxon>Pentapetalae</taxon>
        <taxon>rosids</taxon>
        <taxon>malvids</taxon>
        <taxon>Malvales</taxon>
        <taxon>Malvaceae</taxon>
        <taxon>Malvoideae</taxon>
        <taxon>Gossypium</taxon>
    </lineage>
</organism>
<keyword evidence="2" id="KW-1185">Reference proteome</keyword>
<proteinExistence type="predicted"/>
<evidence type="ECO:0000313" key="1">
    <source>
        <dbReference type="EMBL" id="MBA0568282.1"/>
    </source>
</evidence>
<protein>
    <submittedName>
        <fullName evidence="1">Uncharacterized protein</fullName>
    </submittedName>
</protein>
<sequence>MVQEGRPVEELYENNPPGVHDDKWKWLVERWGTPQAVAKKEGREPLRLEQFRFQHFRKDRSDKLSSEAIEQVYVRNKWDEACKRVNVITRFSVVAEQWFETTNFHCIDL</sequence>